<sequence>MVTSIDVDTLATPLAIERWTTMRLRSVLVERFTFIDHFDNSMGILFTLTPNIIASLLRLPHVDRPHYPVLGVDPTTDEVVAAALCRDSLVVFQTNDICLGPALMTEDYRFLNLVVSSVLAPLSYTDIITPDHARFLYVVGTSETIDDLSRIFHYITSAIIGIRRDTIPTVAPTVKHPEDDFLAKDIDQPYIPDLLVLDPVLTLVLGLTVADLDHHYDWIHQDFFLPVMAQIEH</sequence>
<reference evidence="1 2" key="1">
    <citation type="submission" date="2019-09" db="EMBL/GenBank/DDBJ databases">
        <title>A chromosome-level genome assembly of the Chinese tupelo Nyssa sinensis.</title>
        <authorList>
            <person name="Yang X."/>
            <person name="Kang M."/>
            <person name="Yang Y."/>
            <person name="Xiong H."/>
            <person name="Wang M."/>
            <person name="Zhang Z."/>
            <person name="Wang Z."/>
            <person name="Wu H."/>
            <person name="Ma T."/>
            <person name="Liu J."/>
            <person name="Xi Z."/>
        </authorList>
    </citation>
    <scope>NUCLEOTIDE SEQUENCE [LARGE SCALE GENOMIC DNA]</scope>
    <source>
        <strain evidence="1">J267</strain>
        <tissue evidence="1">Leaf</tissue>
    </source>
</reference>
<dbReference type="AlphaFoldDB" id="A0A5J4ZU64"/>
<dbReference type="OrthoDB" id="1559178at2759"/>
<dbReference type="Proteomes" id="UP000325577">
    <property type="component" value="Linkage Group LG5"/>
</dbReference>
<accession>A0A5J4ZU64</accession>
<evidence type="ECO:0000313" key="2">
    <source>
        <dbReference type="Proteomes" id="UP000325577"/>
    </source>
</evidence>
<name>A0A5J4ZU64_9ASTE</name>
<gene>
    <name evidence="1" type="ORF">F0562_012292</name>
</gene>
<organism evidence="1 2">
    <name type="scientific">Nyssa sinensis</name>
    <dbReference type="NCBI Taxonomy" id="561372"/>
    <lineage>
        <taxon>Eukaryota</taxon>
        <taxon>Viridiplantae</taxon>
        <taxon>Streptophyta</taxon>
        <taxon>Embryophyta</taxon>
        <taxon>Tracheophyta</taxon>
        <taxon>Spermatophyta</taxon>
        <taxon>Magnoliopsida</taxon>
        <taxon>eudicotyledons</taxon>
        <taxon>Gunneridae</taxon>
        <taxon>Pentapetalae</taxon>
        <taxon>asterids</taxon>
        <taxon>Cornales</taxon>
        <taxon>Nyssaceae</taxon>
        <taxon>Nyssa</taxon>
    </lineage>
</organism>
<dbReference type="EMBL" id="CM018048">
    <property type="protein sequence ID" value="KAA8521619.1"/>
    <property type="molecule type" value="Genomic_DNA"/>
</dbReference>
<keyword evidence="2" id="KW-1185">Reference proteome</keyword>
<protein>
    <submittedName>
        <fullName evidence="1">Uncharacterized protein</fullName>
    </submittedName>
</protein>
<evidence type="ECO:0000313" key="1">
    <source>
        <dbReference type="EMBL" id="KAA8521619.1"/>
    </source>
</evidence>
<proteinExistence type="predicted"/>